<gene>
    <name evidence="3" type="ORF">H9751_07995</name>
</gene>
<evidence type="ECO:0000256" key="2">
    <source>
        <dbReference type="SAM" id="Phobius"/>
    </source>
</evidence>
<keyword evidence="2" id="KW-1133">Transmembrane helix</keyword>
<keyword evidence="2" id="KW-0812">Transmembrane</keyword>
<accession>A0A9D2TQX2</accession>
<reference evidence="3" key="2">
    <citation type="submission" date="2021-04" db="EMBL/GenBank/DDBJ databases">
        <authorList>
            <person name="Gilroy R."/>
        </authorList>
    </citation>
    <scope>NUCLEOTIDE SEQUENCE</scope>
    <source>
        <strain evidence="3">ChiHjej13B12-4958</strain>
    </source>
</reference>
<keyword evidence="2" id="KW-0472">Membrane</keyword>
<evidence type="ECO:0000256" key="1">
    <source>
        <dbReference type="SAM" id="MobiDB-lite"/>
    </source>
</evidence>
<comment type="caution">
    <text evidence="3">The sequence shown here is derived from an EMBL/GenBank/DDBJ whole genome shotgun (WGS) entry which is preliminary data.</text>
</comment>
<reference evidence="3" key="1">
    <citation type="journal article" date="2021" name="PeerJ">
        <title>Extensive microbial diversity within the chicken gut microbiome revealed by metagenomics and culture.</title>
        <authorList>
            <person name="Gilroy R."/>
            <person name="Ravi A."/>
            <person name="Getino M."/>
            <person name="Pursley I."/>
            <person name="Horton D.L."/>
            <person name="Alikhan N.F."/>
            <person name="Baker D."/>
            <person name="Gharbi K."/>
            <person name="Hall N."/>
            <person name="Watson M."/>
            <person name="Adriaenssens E.M."/>
            <person name="Foster-Nyarko E."/>
            <person name="Jarju S."/>
            <person name="Secka A."/>
            <person name="Antonio M."/>
            <person name="Oren A."/>
            <person name="Chaudhuri R.R."/>
            <person name="La Ragione R."/>
            <person name="Hildebrand F."/>
            <person name="Pallen M.J."/>
        </authorList>
    </citation>
    <scope>NUCLEOTIDE SEQUENCE</scope>
    <source>
        <strain evidence="3">ChiHjej13B12-4958</strain>
    </source>
</reference>
<sequence>MGNNEWGSPTPRNNPWLPDETAVQPVPDAAAAAGTPGGAPQRSGGGRGPIITVALIAVVVLVIVAVVIWGMFGRDGDSDSSSSDGAGDVTFVPVPESGAADTDDEDDTDESSTSSASPSERPDDDNDDDDNDDNDEDRFGGSGDLNGDRVTAQGFPNTPRAANGVPAAQCNGDDTWIFAGTNGDDRAVICQVGERGDYYYRGYYNEGAAEHDIDMDRVGSGYWVTEKVGSLRIEITSDGVQVLREDGSERSGRDFTWSADNS</sequence>
<feature type="compositionally biased region" description="Low complexity" evidence="1">
    <location>
        <begin position="21"/>
        <end position="42"/>
    </location>
</feature>
<evidence type="ECO:0000313" key="4">
    <source>
        <dbReference type="Proteomes" id="UP000823858"/>
    </source>
</evidence>
<feature type="region of interest" description="Disordered" evidence="1">
    <location>
        <begin position="1"/>
        <end position="44"/>
    </location>
</feature>
<evidence type="ECO:0000313" key="3">
    <source>
        <dbReference type="EMBL" id="HJC85469.1"/>
    </source>
</evidence>
<dbReference type="EMBL" id="DWVP01000019">
    <property type="protein sequence ID" value="HJC85469.1"/>
    <property type="molecule type" value="Genomic_DNA"/>
</dbReference>
<feature type="transmembrane region" description="Helical" evidence="2">
    <location>
        <begin position="50"/>
        <end position="72"/>
    </location>
</feature>
<dbReference type="Proteomes" id="UP000823858">
    <property type="component" value="Unassembled WGS sequence"/>
</dbReference>
<protein>
    <submittedName>
        <fullName evidence="3">Uncharacterized protein</fullName>
    </submittedName>
</protein>
<proteinExistence type="predicted"/>
<organism evidence="3 4">
    <name type="scientific">Candidatus Corynebacterium faecigallinarum</name>
    <dbReference type="NCBI Taxonomy" id="2838528"/>
    <lineage>
        <taxon>Bacteria</taxon>
        <taxon>Bacillati</taxon>
        <taxon>Actinomycetota</taxon>
        <taxon>Actinomycetes</taxon>
        <taxon>Mycobacteriales</taxon>
        <taxon>Corynebacteriaceae</taxon>
        <taxon>Corynebacterium</taxon>
    </lineage>
</organism>
<feature type="compositionally biased region" description="Acidic residues" evidence="1">
    <location>
        <begin position="101"/>
        <end position="110"/>
    </location>
</feature>
<feature type="compositionally biased region" description="Acidic residues" evidence="1">
    <location>
        <begin position="122"/>
        <end position="136"/>
    </location>
</feature>
<feature type="compositionally biased region" description="Polar residues" evidence="1">
    <location>
        <begin position="1"/>
        <end position="13"/>
    </location>
</feature>
<dbReference type="AlphaFoldDB" id="A0A9D2TQX2"/>
<name>A0A9D2TQX2_9CORY</name>
<feature type="region of interest" description="Disordered" evidence="1">
    <location>
        <begin position="76"/>
        <end position="164"/>
    </location>
</feature>
<feature type="compositionally biased region" description="Low complexity" evidence="1">
    <location>
        <begin position="79"/>
        <end position="88"/>
    </location>
</feature>